<keyword evidence="1" id="KW-1133">Transmembrane helix</keyword>
<feature type="transmembrane region" description="Helical" evidence="1">
    <location>
        <begin position="112"/>
        <end position="138"/>
    </location>
</feature>
<organism evidence="2 3">
    <name type="scientific">Acetivibrio saccincola</name>
    <dbReference type="NCBI Taxonomy" id="1677857"/>
    <lineage>
        <taxon>Bacteria</taxon>
        <taxon>Bacillati</taxon>
        <taxon>Bacillota</taxon>
        <taxon>Clostridia</taxon>
        <taxon>Eubacteriales</taxon>
        <taxon>Oscillospiraceae</taxon>
        <taxon>Acetivibrio</taxon>
    </lineage>
</organism>
<dbReference type="AlphaFoldDB" id="A0A2K9ECA9"/>
<dbReference type="EMBL" id="CP025197">
    <property type="protein sequence ID" value="AUG57764.1"/>
    <property type="molecule type" value="Genomic_DNA"/>
</dbReference>
<evidence type="ECO:0000256" key="1">
    <source>
        <dbReference type="SAM" id="Phobius"/>
    </source>
</evidence>
<dbReference type="PANTHER" id="PTHR43471">
    <property type="entry name" value="ABC TRANSPORTER PERMEASE"/>
    <property type="match status" value="1"/>
</dbReference>
<feature type="transmembrane region" description="Helical" evidence="1">
    <location>
        <begin position="20"/>
        <end position="41"/>
    </location>
</feature>
<keyword evidence="1" id="KW-0472">Membrane</keyword>
<dbReference type="Pfam" id="PF12679">
    <property type="entry name" value="ABC2_membrane_2"/>
    <property type="match status" value="1"/>
</dbReference>
<gene>
    <name evidence="2" type="ORF">HVS_09300</name>
</gene>
<dbReference type="Proteomes" id="UP000233534">
    <property type="component" value="Chromosome"/>
</dbReference>
<evidence type="ECO:0000313" key="2">
    <source>
        <dbReference type="EMBL" id="AUG57764.1"/>
    </source>
</evidence>
<dbReference type="GO" id="GO:0005886">
    <property type="term" value="C:plasma membrane"/>
    <property type="evidence" value="ECO:0007669"/>
    <property type="project" value="UniProtKB-SubCell"/>
</dbReference>
<protein>
    <submittedName>
        <fullName evidence="2">ABC-2 family transporter protein</fullName>
    </submittedName>
</protein>
<proteinExistence type="predicted"/>
<feature type="transmembrane region" description="Helical" evidence="1">
    <location>
        <begin position="177"/>
        <end position="198"/>
    </location>
</feature>
<dbReference type="PANTHER" id="PTHR43471:SF12">
    <property type="entry name" value="HYPOTHETICAL MEMBRANE PROTEIN, CONSERVED"/>
    <property type="match status" value="1"/>
</dbReference>
<keyword evidence="3" id="KW-1185">Reference proteome</keyword>
<dbReference type="KEGG" id="hsc:HVS_09300"/>
<sequence>MQINPVIEKELKTKMRGWRAPALITAYLGFLFFVVFIYFLIYQENRRYGSQVLIPEIVVSLYNTIAFIQLLLILFITPIITGGAISSERERQTLDLLLCTDFSALKIIIGKIFVSIAHIMLLVTASFPILGIVFLYGGVRIWDVILLFIFYIIIAVMTASIGVFYSTVFKKSIVSIVMTYLTLGFFIVGTAIALLIYSELILDYLYRLNWYDIMFFLTPNPFYGFGIVIEDTLTDYGLLALFVEAAIYRGGVPVITALGANSIFNIALSICLIMLSARRLRRLK</sequence>
<feature type="transmembrane region" description="Helical" evidence="1">
    <location>
        <begin position="144"/>
        <end position="165"/>
    </location>
</feature>
<accession>A0A2K9ECA9</accession>
<evidence type="ECO:0000313" key="3">
    <source>
        <dbReference type="Proteomes" id="UP000233534"/>
    </source>
</evidence>
<feature type="transmembrane region" description="Helical" evidence="1">
    <location>
        <begin position="258"/>
        <end position="277"/>
    </location>
</feature>
<dbReference type="RefSeq" id="WP_101301499.1">
    <property type="nucleotide sequence ID" value="NZ_CP025197.1"/>
</dbReference>
<feature type="transmembrane region" description="Helical" evidence="1">
    <location>
        <begin position="236"/>
        <end position="252"/>
    </location>
</feature>
<keyword evidence="1" id="KW-0812">Transmembrane</keyword>
<name>A0A2K9ECA9_9FIRM</name>
<feature type="transmembrane region" description="Helical" evidence="1">
    <location>
        <begin position="61"/>
        <end position="85"/>
    </location>
</feature>
<reference evidence="2 3" key="1">
    <citation type="submission" date="2017-12" db="EMBL/GenBank/DDBJ databases">
        <title>Complete genome sequence of Herbivorax saccincola GGR1, a novel Cellulosome-producing hydrolytic bacterium in a thermophilic biogas plant, established by Illumina and Nanopore MinION sequencing.</title>
        <authorList>
            <person name="Pechtl A."/>
            <person name="Ruckert C."/>
            <person name="Koeck D.E."/>
            <person name="Maus I."/>
            <person name="Winkler A."/>
            <person name="Kalinowski J."/>
            <person name="Puhler A."/>
            <person name="Schwarz W.W."/>
            <person name="Zverlov V.V."/>
            <person name="Schluter A."/>
            <person name="Liebl W."/>
        </authorList>
    </citation>
    <scope>NUCLEOTIDE SEQUENCE [LARGE SCALE GENOMIC DNA]</scope>
    <source>
        <strain evidence="3">SR1</strain>
    </source>
</reference>
<feature type="transmembrane region" description="Helical" evidence="1">
    <location>
        <begin position="210"/>
        <end position="229"/>
    </location>
</feature>
<dbReference type="GO" id="GO:0140359">
    <property type="term" value="F:ABC-type transporter activity"/>
    <property type="evidence" value="ECO:0007669"/>
    <property type="project" value="InterPro"/>
</dbReference>